<comment type="similarity">
    <text evidence="2">Belongs to the CPA3 antiporters (TC 2.A.63) subunit C family.</text>
</comment>
<dbReference type="InterPro" id="IPR050601">
    <property type="entry name" value="CPA3_antiporter_subunitC"/>
</dbReference>
<protein>
    <recommendedName>
        <fullName evidence="11">Na(+)/H(+) antiporter subunit C</fullName>
    </recommendedName>
</protein>
<dbReference type="PANTHER" id="PTHR34583">
    <property type="entry name" value="ANTIPORTER SUBUNIT MNHC2-RELATED"/>
    <property type="match status" value="1"/>
</dbReference>
<evidence type="ECO:0000256" key="8">
    <source>
        <dbReference type="SAM" id="Phobius"/>
    </source>
</evidence>
<feature type="transmembrane region" description="Helical" evidence="8">
    <location>
        <begin position="6"/>
        <end position="23"/>
    </location>
</feature>
<evidence type="ECO:0000256" key="5">
    <source>
        <dbReference type="ARBA" id="ARBA00022989"/>
    </source>
</evidence>
<evidence type="ECO:0000256" key="4">
    <source>
        <dbReference type="ARBA" id="ARBA00022692"/>
    </source>
</evidence>
<reference evidence="9" key="1">
    <citation type="submission" date="2021-01" db="EMBL/GenBank/DDBJ databases">
        <title>Whole genome shotgun sequence of Spirilliplanes yamanashiensis NBRC 15828.</title>
        <authorList>
            <person name="Komaki H."/>
            <person name="Tamura T."/>
        </authorList>
    </citation>
    <scope>NUCLEOTIDE SEQUENCE</scope>
    <source>
        <strain evidence="9">NBRC 15828</strain>
    </source>
</reference>
<feature type="transmembrane region" description="Helical" evidence="8">
    <location>
        <begin position="72"/>
        <end position="93"/>
    </location>
</feature>
<evidence type="ECO:0008006" key="11">
    <source>
        <dbReference type="Google" id="ProtNLM"/>
    </source>
</evidence>
<evidence type="ECO:0000256" key="7">
    <source>
        <dbReference type="SAM" id="MobiDB-lite"/>
    </source>
</evidence>
<keyword evidence="5 8" id="KW-1133">Transmembrane helix</keyword>
<proteinExistence type="inferred from homology"/>
<name>A0A8J4DKZ3_9ACTN</name>
<gene>
    <name evidence="9" type="ORF">Sya03_48080</name>
</gene>
<keyword evidence="6 8" id="KW-0472">Membrane</keyword>
<accession>A0A8J4DKZ3</accession>
<sequence length="137" mass="14493">MTPNLVYVLLVGVLFATGVTLLLERSLTRVLIGVILLGHGANVLILLGGRAGDAPIVGATPEEGMSDPLPQAMILTAIVITLGMTAFLLALAYRSRHLVGHDEVQDDVEDRRIMVLAERDEGPGTADTSDEHVRGSA</sequence>
<dbReference type="InterPro" id="IPR039428">
    <property type="entry name" value="NUOK/Mnh_C1-like"/>
</dbReference>
<keyword evidence="3" id="KW-1003">Cell membrane</keyword>
<feature type="region of interest" description="Disordered" evidence="7">
    <location>
        <begin position="118"/>
        <end position="137"/>
    </location>
</feature>
<evidence type="ECO:0000256" key="3">
    <source>
        <dbReference type="ARBA" id="ARBA00022475"/>
    </source>
</evidence>
<evidence type="ECO:0000256" key="6">
    <source>
        <dbReference type="ARBA" id="ARBA00023136"/>
    </source>
</evidence>
<organism evidence="9 10">
    <name type="scientific">Spirilliplanes yamanashiensis</name>
    <dbReference type="NCBI Taxonomy" id="42233"/>
    <lineage>
        <taxon>Bacteria</taxon>
        <taxon>Bacillati</taxon>
        <taxon>Actinomycetota</taxon>
        <taxon>Actinomycetes</taxon>
        <taxon>Micromonosporales</taxon>
        <taxon>Micromonosporaceae</taxon>
        <taxon>Spirilliplanes</taxon>
    </lineage>
</organism>
<comment type="caution">
    <text evidence="9">The sequence shown here is derived from an EMBL/GenBank/DDBJ whole genome shotgun (WGS) entry which is preliminary data.</text>
</comment>
<evidence type="ECO:0000256" key="1">
    <source>
        <dbReference type="ARBA" id="ARBA00004651"/>
    </source>
</evidence>
<keyword evidence="4 8" id="KW-0812">Transmembrane</keyword>
<evidence type="ECO:0000313" key="9">
    <source>
        <dbReference type="EMBL" id="GIJ05456.1"/>
    </source>
</evidence>
<dbReference type="RefSeq" id="WP_203940665.1">
    <property type="nucleotide sequence ID" value="NZ_BAAAGJ010000005.1"/>
</dbReference>
<dbReference type="NCBIfam" id="NF005929">
    <property type="entry name" value="PRK07946.1"/>
    <property type="match status" value="1"/>
</dbReference>
<evidence type="ECO:0000256" key="2">
    <source>
        <dbReference type="ARBA" id="ARBA00010388"/>
    </source>
</evidence>
<comment type="subcellular location">
    <subcellularLocation>
        <location evidence="1">Cell membrane</location>
        <topology evidence="1">Multi-pass membrane protein</topology>
    </subcellularLocation>
</comment>
<keyword evidence="10" id="KW-1185">Reference proteome</keyword>
<dbReference type="Proteomes" id="UP000652013">
    <property type="component" value="Unassembled WGS sequence"/>
</dbReference>
<dbReference type="PANTHER" id="PTHR34583:SF2">
    <property type="entry name" value="ANTIPORTER SUBUNIT MNHC2-RELATED"/>
    <property type="match status" value="1"/>
</dbReference>
<dbReference type="Gene3D" id="1.10.287.3510">
    <property type="match status" value="1"/>
</dbReference>
<evidence type="ECO:0000313" key="10">
    <source>
        <dbReference type="Proteomes" id="UP000652013"/>
    </source>
</evidence>
<dbReference type="GO" id="GO:0005886">
    <property type="term" value="C:plasma membrane"/>
    <property type="evidence" value="ECO:0007669"/>
    <property type="project" value="UniProtKB-SubCell"/>
</dbReference>
<feature type="transmembrane region" description="Helical" evidence="8">
    <location>
        <begin position="30"/>
        <end position="52"/>
    </location>
</feature>
<dbReference type="AlphaFoldDB" id="A0A8J4DKZ3"/>
<dbReference type="EMBL" id="BOOY01000033">
    <property type="protein sequence ID" value="GIJ05456.1"/>
    <property type="molecule type" value="Genomic_DNA"/>
</dbReference>
<dbReference type="Pfam" id="PF00420">
    <property type="entry name" value="Oxidored_q2"/>
    <property type="match status" value="1"/>
</dbReference>